<accession>A0ABY8GDC5</accession>
<dbReference type="Proteomes" id="UP001222680">
    <property type="component" value="Chromosome"/>
</dbReference>
<reference evidence="1 2" key="1">
    <citation type="submission" date="2022-02" db="EMBL/GenBank/DDBJ databases">
        <title>Phenotypic, genotypic and serological characterization of Edwardsiella ictaluri from catfish and ornamental fish species.</title>
        <authorList>
            <person name="Rose D."/>
            <person name="Tekedar H.C."/>
            <person name="Waldbieser G.C."/>
            <person name="Aarattuthodi S."/>
            <person name="Griffin M.J."/>
        </authorList>
    </citation>
    <scope>NUCLEOTIDE SEQUENCE [LARGE SCALE GENOMIC DNA]</scope>
    <source>
        <strain evidence="1 2">13 TAL-140 K3</strain>
    </source>
</reference>
<keyword evidence="2" id="KW-1185">Reference proteome</keyword>
<evidence type="ECO:0000313" key="2">
    <source>
        <dbReference type="Proteomes" id="UP001222680"/>
    </source>
</evidence>
<protein>
    <submittedName>
        <fullName evidence="1">PTS N-acetylgalactosamine transporter subunit IIA</fullName>
    </submittedName>
</protein>
<dbReference type="Gene3D" id="3.40.50.510">
    <property type="entry name" value="Phosphotransferase system, mannose-type IIA component"/>
    <property type="match status" value="1"/>
</dbReference>
<sequence length="122" mass="12548">MITGDGGFASGLRQGVEQVVGVQMPCQAVDVPDGMSTVGLSQSLAEACQRCDSGDGSSATAMSFWPKPIADGGRKMVLEREGFDAAAFRGQAQCCGRRGLTSLWHEGRCGVQHGAAAGNDGI</sequence>
<dbReference type="InterPro" id="IPR036662">
    <property type="entry name" value="PTS_EIIA_man-typ_sf"/>
</dbReference>
<dbReference type="EMBL" id="CP092014">
    <property type="protein sequence ID" value="WFN95404.1"/>
    <property type="molecule type" value="Genomic_DNA"/>
</dbReference>
<name>A0ABY8GDC5_EDWIC</name>
<dbReference type="RefSeq" id="WP_015870193.1">
    <property type="nucleotide sequence ID" value="NZ_AP028097.1"/>
</dbReference>
<dbReference type="GeneID" id="69537839"/>
<proteinExistence type="predicted"/>
<dbReference type="SUPFAM" id="SSF53062">
    <property type="entry name" value="PTS system fructose IIA component-like"/>
    <property type="match status" value="1"/>
</dbReference>
<evidence type="ECO:0000313" key="1">
    <source>
        <dbReference type="EMBL" id="WFN95404.1"/>
    </source>
</evidence>
<gene>
    <name evidence="1" type="ORF">MAY91_10505</name>
</gene>
<organism evidence="1 2">
    <name type="scientific">Edwardsiella ictaluri</name>
    <dbReference type="NCBI Taxonomy" id="67780"/>
    <lineage>
        <taxon>Bacteria</taxon>
        <taxon>Pseudomonadati</taxon>
        <taxon>Pseudomonadota</taxon>
        <taxon>Gammaproteobacteria</taxon>
        <taxon>Enterobacterales</taxon>
        <taxon>Hafniaceae</taxon>
        <taxon>Edwardsiella</taxon>
    </lineage>
</organism>